<dbReference type="SUPFAM" id="SSF48452">
    <property type="entry name" value="TPR-like"/>
    <property type="match status" value="1"/>
</dbReference>
<protein>
    <recommendedName>
        <fullName evidence="2">SusD/RagB family nutrient-binding outer membrane lipoprotein</fullName>
    </recommendedName>
</protein>
<dbReference type="CDD" id="cd08977">
    <property type="entry name" value="SusD"/>
    <property type="match status" value="1"/>
</dbReference>
<dbReference type="PROSITE" id="PS51257">
    <property type="entry name" value="PROKAR_LIPOPROTEIN"/>
    <property type="match status" value="1"/>
</dbReference>
<dbReference type="EMBL" id="SNRY01000598">
    <property type="protein sequence ID" value="KAA6338659.1"/>
    <property type="molecule type" value="Genomic_DNA"/>
</dbReference>
<dbReference type="Gene3D" id="1.25.40.390">
    <property type="match status" value="1"/>
</dbReference>
<accession>A0A5J4RY21</accession>
<sequence length="476" mass="53013">MLKNIVSLIWVALIFGSCNDQLDEINENPNATEKPLPAYLLTGVLKHGADVYWGSNSNFNSSLLFVQHWAKIQYTETDRYDFSNTSDDITKLWNTGYATIITDLNTILDFSDEQANDNYKGIALTLRSWVFLLLTEIYGDVPYKEVGKSITPVYDTQKEIYTNILEDLSQAQTLLGASKGSVEGDVAYNGDIAKWKKLTNSLKLRIALRIADRESDLAKQTAASVVNDPAGLISNNNEIFQFVYSKSPQHNPAAAWFDTRDDYRVSKTIIDKLYELSDPRLPVYAQLPTDASVGKYVGGGNGLSTNDANSQGFAKTSKPGIYFLTPEAPAVIYSYAEVLFNLSEAVARGFISGNAETYYQEAITASFNQYEITDASVISSYLGQEKVKYNASNYKQSIGEQKWIAFFGQGLDAFSEWRRLDYPILVAGPATVLEGKIPARFFYPGTEQSLNGKSHQVAVSNQGEDLLTTKLWFDIY</sequence>
<proteinExistence type="predicted"/>
<name>A0A5J4RY21_9ZZZZ</name>
<gene>
    <name evidence="1" type="ORF">EZS27_013363</name>
</gene>
<organism evidence="1">
    <name type="scientific">termite gut metagenome</name>
    <dbReference type="NCBI Taxonomy" id="433724"/>
    <lineage>
        <taxon>unclassified sequences</taxon>
        <taxon>metagenomes</taxon>
        <taxon>organismal metagenomes</taxon>
    </lineage>
</organism>
<dbReference type="InterPro" id="IPR011990">
    <property type="entry name" value="TPR-like_helical_dom_sf"/>
</dbReference>
<reference evidence="1" key="1">
    <citation type="submission" date="2019-03" db="EMBL/GenBank/DDBJ databases">
        <title>Single cell metagenomics reveals metabolic interactions within the superorganism composed of flagellate Streblomastix strix and complex community of Bacteroidetes bacteria on its surface.</title>
        <authorList>
            <person name="Treitli S.C."/>
            <person name="Kolisko M."/>
            <person name="Husnik F."/>
            <person name="Keeling P."/>
            <person name="Hampl V."/>
        </authorList>
    </citation>
    <scope>NUCLEOTIDE SEQUENCE</scope>
    <source>
        <strain evidence="1">STM</strain>
    </source>
</reference>
<evidence type="ECO:0000313" key="1">
    <source>
        <dbReference type="EMBL" id="KAA6338659.1"/>
    </source>
</evidence>
<comment type="caution">
    <text evidence="1">The sequence shown here is derived from an EMBL/GenBank/DDBJ whole genome shotgun (WGS) entry which is preliminary data.</text>
</comment>
<dbReference type="InterPro" id="IPR041662">
    <property type="entry name" value="SusD-like_2"/>
</dbReference>
<dbReference type="Pfam" id="PF12771">
    <property type="entry name" value="SusD-like_2"/>
    <property type="match status" value="1"/>
</dbReference>
<dbReference type="AlphaFoldDB" id="A0A5J4RY21"/>
<evidence type="ECO:0008006" key="2">
    <source>
        <dbReference type="Google" id="ProtNLM"/>
    </source>
</evidence>